<name>W9NEL2_FUSOX</name>
<organism evidence="2">
    <name type="scientific">Fusarium oxysporum f. sp. pisi HDV247</name>
    <dbReference type="NCBI Taxonomy" id="1080344"/>
    <lineage>
        <taxon>Eukaryota</taxon>
        <taxon>Fungi</taxon>
        <taxon>Dikarya</taxon>
        <taxon>Ascomycota</taxon>
        <taxon>Pezizomycotina</taxon>
        <taxon>Sordariomycetes</taxon>
        <taxon>Hypocreomycetidae</taxon>
        <taxon>Hypocreales</taxon>
        <taxon>Nectriaceae</taxon>
        <taxon>Fusarium</taxon>
        <taxon>Fusarium oxysporum species complex</taxon>
    </lineage>
</organism>
<dbReference type="PANTHER" id="PTHR24148">
    <property type="entry name" value="ANKYRIN REPEAT DOMAIN-CONTAINING PROTEIN 39 HOMOLOG-RELATED"/>
    <property type="match status" value="1"/>
</dbReference>
<dbReference type="InterPro" id="IPR010730">
    <property type="entry name" value="HET"/>
</dbReference>
<dbReference type="AlphaFoldDB" id="W9NEL2"/>
<sequence>MNPDTQYRRFSWMRAYSGRQNLEYEPLEEAEFRLVLVSPSRRKNLLEYMLSPTSSLSDPQLQLVTFKMVESPPYEAISYTWGDALKSEEIILNDFWKPRYIWIDSICINQENIEERNAQVPKMTEIYENASRVIVWLGYANDASLAVGKLLDIWTLLHAYAPDELFEKLHSDKMEPTETASWTALRRLFSQSWFLRVWIIQEVVVAQEVHVMYGDHYLAWKTLADVMEDFYGGPLQTLLGSPLDDPALYKPQALTTVSRMRQLRKDFHSSSGIMLDHLLASFIPSEAKVDKDKVYALQGLTSFARDGVPILPVAVDYSENTSIEDILIETAVFLVESHQSSWILPVSGVGFSDRSPGLPSWVPQWKPDRMATALARHITSCGEEDNYPDYRYKSCGDNPSLSHVLFIPDLGRKTLKIYGCCVTKIKVVGPCFPASNLSSAWRDAREAKCWYHDSVSFVHREVQDPYLNGQSITEAFWRTIIGDREMLKPRPAASSAGEVFQVLVELLKMDWTLFENLDWDFTRVAQGNFSQIIDIFAQMDNEQIEMISGLFSSVQTLGDAHLRGTRFVKDVVACAGGRRWGVTDSGHVGFVPPRSMPDDLVCLVYGTQTPYILRRNVGQGSSDSEGTYTLVGECYMHGMMDGEALQNQNQEGWFTII</sequence>
<feature type="domain" description="Heterokaryon incompatibility" evidence="1">
    <location>
        <begin position="97"/>
        <end position="202"/>
    </location>
</feature>
<evidence type="ECO:0000313" key="2">
    <source>
        <dbReference type="EMBL" id="EXA29166.1"/>
    </source>
</evidence>
<dbReference type="Proteomes" id="UP000030751">
    <property type="component" value="Unassembled WGS sequence"/>
</dbReference>
<evidence type="ECO:0000259" key="1">
    <source>
        <dbReference type="Pfam" id="PF06985"/>
    </source>
</evidence>
<dbReference type="PANTHER" id="PTHR24148:SF64">
    <property type="entry name" value="HETEROKARYON INCOMPATIBILITY DOMAIN-CONTAINING PROTEIN"/>
    <property type="match status" value="1"/>
</dbReference>
<dbReference type="Pfam" id="PF26639">
    <property type="entry name" value="Het-6_barrel"/>
    <property type="match status" value="1"/>
</dbReference>
<dbReference type="HOGENOM" id="CLU_004184_7_2_1"/>
<accession>W9NEL2</accession>
<proteinExistence type="predicted"/>
<dbReference type="EMBL" id="JH651139">
    <property type="protein sequence ID" value="EXA29166.1"/>
    <property type="molecule type" value="Genomic_DNA"/>
</dbReference>
<dbReference type="Pfam" id="PF06985">
    <property type="entry name" value="HET"/>
    <property type="match status" value="1"/>
</dbReference>
<reference evidence="2" key="1">
    <citation type="submission" date="2011-10" db="EMBL/GenBank/DDBJ databases">
        <title>The Genome Sequence of Fusarium oxysporum HDV247.</title>
        <authorList>
            <consortium name="The Broad Institute Genome Sequencing Platform"/>
            <person name="Ma L.-J."/>
            <person name="Gale L.R."/>
            <person name="Schwartz D.C."/>
            <person name="Zhou S."/>
            <person name="Corby-Kistler H."/>
            <person name="Young S.K."/>
            <person name="Zeng Q."/>
            <person name="Gargeya S."/>
            <person name="Fitzgerald M."/>
            <person name="Haas B."/>
            <person name="Abouelleil A."/>
            <person name="Alvarado L."/>
            <person name="Arachchi H.M."/>
            <person name="Berlin A."/>
            <person name="Brown A."/>
            <person name="Chapman S.B."/>
            <person name="Chen Z."/>
            <person name="Dunbar C."/>
            <person name="Freedman E."/>
            <person name="Gearin G."/>
            <person name="Goldberg J."/>
            <person name="Griggs A."/>
            <person name="Gujja S."/>
            <person name="Heiman D."/>
            <person name="Howarth C."/>
            <person name="Larson L."/>
            <person name="Lui A."/>
            <person name="MacDonald P.J.P."/>
            <person name="Montmayeur A."/>
            <person name="Murphy C."/>
            <person name="Neiman D."/>
            <person name="Pearson M."/>
            <person name="Priest M."/>
            <person name="Roberts A."/>
            <person name="Saif S."/>
            <person name="Shea T."/>
            <person name="Shenoy N."/>
            <person name="Sisk P."/>
            <person name="Stolte C."/>
            <person name="Sykes S."/>
            <person name="Wortman J."/>
            <person name="Nusbaum C."/>
            <person name="Birren B."/>
        </authorList>
    </citation>
    <scope>NUCLEOTIDE SEQUENCE [LARGE SCALE GENOMIC DNA]</scope>
    <source>
        <strain evidence="2">HDV247</strain>
    </source>
</reference>
<dbReference type="InterPro" id="IPR052895">
    <property type="entry name" value="HetReg/Transcr_Mod"/>
</dbReference>
<protein>
    <recommendedName>
        <fullName evidence="1">Heterokaryon incompatibility domain-containing protein</fullName>
    </recommendedName>
</protein>
<dbReference type="OrthoDB" id="2157530at2759"/>
<gene>
    <name evidence="2" type="ORF">FOVG_19303</name>
</gene>
<reference evidence="2" key="2">
    <citation type="submission" date="2012-05" db="EMBL/GenBank/DDBJ databases">
        <title>Annotation of the Genome Sequence of Fusarium oxysporum HDV247.</title>
        <authorList>
            <consortium name="The Broad Institute Genomics Platform"/>
            <person name="Ma L.-J."/>
            <person name="Corby-Kistler H."/>
            <person name="Broz K."/>
            <person name="Gale L.R."/>
            <person name="Jonkers W."/>
            <person name="O'Donnell K."/>
            <person name="Ploetz R."/>
            <person name="Steinberg C."/>
            <person name="Schwartz D.C."/>
            <person name="VanEtten H."/>
            <person name="Zhou S."/>
            <person name="Young S.K."/>
            <person name="Zeng Q."/>
            <person name="Gargeya S."/>
            <person name="Fitzgerald M."/>
            <person name="Abouelleil A."/>
            <person name="Alvarado L."/>
            <person name="Chapman S.B."/>
            <person name="Gainer-Dewar J."/>
            <person name="Goldberg J."/>
            <person name="Griggs A."/>
            <person name="Gujja S."/>
            <person name="Hansen M."/>
            <person name="Howarth C."/>
            <person name="Imamovic A."/>
            <person name="Ireland A."/>
            <person name="Larimer J."/>
            <person name="McCowan C."/>
            <person name="Murphy C."/>
            <person name="Pearson M."/>
            <person name="Poon T.W."/>
            <person name="Priest M."/>
            <person name="Roberts A."/>
            <person name="Saif S."/>
            <person name="Shea T."/>
            <person name="Sykes S."/>
            <person name="Wortman J."/>
            <person name="Nusbaum C."/>
            <person name="Birren B."/>
        </authorList>
    </citation>
    <scope>NUCLEOTIDE SEQUENCE</scope>
    <source>
        <strain evidence="2">HDV247</strain>
    </source>
</reference>